<dbReference type="SMART" id="SM00448">
    <property type="entry name" value="REC"/>
    <property type="match status" value="1"/>
</dbReference>
<keyword evidence="7" id="KW-0067">ATP-binding</keyword>
<protein>
    <recommendedName>
        <fullName evidence="2">histidine kinase</fullName>
        <ecNumber evidence="2">2.7.13.3</ecNumber>
    </recommendedName>
</protein>
<sequence length="382" mass="42624">MAMMADSDTPTDVQPASVDAATEATPLRVLLVDPFEFDAQLIGSRLLRGGVPCHLRRVETAPEFQAALNEPVDLVLSETELPQFSAALALQSLQRSAPDIPLVIVTESSEEGEAVELLRRGALDYVLKDRLGRLCQSVRLAVERARMLRRLDVKRREMEHLSLRLVQAEELERRRLARELHDELGQRLTALNLQVHRLQPHADAALHAVWCDARQGVADMVAQVRTMSVNLRPPELDHLGLQAAIGHLLQRRFEGVWAHRVFEYVGLPQRLSPLLEITCYRIVQESLTNIARHARASNVVVEMIGGADELDIIVRDNGAGFEPTQWHQRMARDPRGGIVGMRERAHLLGGTLTIDSRPGRGTRVAATLPLTLEEQDEYRSGG</sequence>
<dbReference type="GO" id="GO:0000155">
    <property type="term" value="F:phosphorelay sensor kinase activity"/>
    <property type="evidence" value="ECO:0007669"/>
    <property type="project" value="InterPro"/>
</dbReference>
<evidence type="ECO:0000313" key="12">
    <source>
        <dbReference type="Proteomes" id="UP000240505"/>
    </source>
</evidence>
<evidence type="ECO:0000256" key="2">
    <source>
        <dbReference type="ARBA" id="ARBA00012438"/>
    </source>
</evidence>
<evidence type="ECO:0000313" key="11">
    <source>
        <dbReference type="EMBL" id="AVR98627.1"/>
    </source>
</evidence>
<dbReference type="Gene3D" id="3.40.50.2300">
    <property type="match status" value="1"/>
</dbReference>
<evidence type="ECO:0000259" key="10">
    <source>
        <dbReference type="PROSITE" id="PS50110"/>
    </source>
</evidence>
<dbReference type="EC" id="2.7.13.3" evidence="2"/>
<evidence type="ECO:0000256" key="1">
    <source>
        <dbReference type="ARBA" id="ARBA00000085"/>
    </source>
</evidence>
<dbReference type="InterPro" id="IPR036890">
    <property type="entry name" value="HATPase_C_sf"/>
</dbReference>
<dbReference type="InterPro" id="IPR011712">
    <property type="entry name" value="Sig_transdc_His_kin_sub3_dim/P"/>
</dbReference>
<dbReference type="Gene3D" id="3.30.565.10">
    <property type="entry name" value="Histidine kinase-like ATPase, C-terminal domain"/>
    <property type="match status" value="1"/>
</dbReference>
<dbReference type="SMART" id="SM00387">
    <property type="entry name" value="HATPase_c"/>
    <property type="match status" value="1"/>
</dbReference>
<evidence type="ECO:0000256" key="7">
    <source>
        <dbReference type="ARBA" id="ARBA00022840"/>
    </source>
</evidence>
<comment type="caution">
    <text evidence="9">Lacks conserved residue(s) required for the propagation of feature annotation.</text>
</comment>
<dbReference type="AlphaFoldDB" id="A0A2R4CG38"/>
<evidence type="ECO:0000256" key="5">
    <source>
        <dbReference type="ARBA" id="ARBA00022741"/>
    </source>
</evidence>
<dbReference type="SUPFAM" id="SSF52172">
    <property type="entry name" value="CheY-like"/>
    <property type="match status" value="1"/>
</dbReference>
<dbReference type="PANTHER" id="PTHR24421">
    <property type="entry name" value="NITRATE/NITRITE SENSOR PROTEIN NARX-RELATED"/>
    <property type="match status" value="1"/>
</dbReference>
<dbReference type="Gene3D" id="1.20.5.1930">
    <property type="match status" value="1"/>
</dbReference>
<dbReference type="InterPro" id="IPR011006">
    <property type="entry name" value="CheY-like_superfamily"/>
</dbReference>
<dbReference type="Pfam" id="PF07730">
    <property type="entry name" value="HisKA_3"/>
    <property type="match status" value="1"/>
</dbReference>
<proteinExistence type="predicted"/>
<dbReference type="GO" id="GO:0005524">
    <property type="term" value="F:ATP binding"/>
    <property type="evidence" value="ECO:0007669"/>
    <property type="project" value="UniProtKB-KW"/>
</dbReference>
<dbReference type="KEGG" id="masz:C9I28_25585"/>
<keyword evidence="3" id="KW-0597">Phosphoprotein</keyword>
<reference evidence="11 12" key="1">
    <citation type="submission" date="2018-03" db="EMBL/GenBank/DDBJ databases">
        <title>Massilia armeniaca sp. nov., isolated from desert soil.</title>
        <authorList>
            <person name="Huang H."/>
            <person name="Ren M."/>
        </authorList>
    </citation>
    <scope>NUCLEOTIDE SEQUENCE [LARGE SCALE GENOMIC DNA]</scope>
    <source>
        <strain evidence="11 12">ZMN-3</strain>
    </source>
</reference>
<evidence type="ECO:0000256" key="3">
    <source>
        <dbReference type="ARBA" id="ARBA00022553"/>
    </source>
</evidence>
<dbReference type="InterPro" id="IPR003594">
    <property type="entry name" value="HATPase_dom"/>
</dbReference>
<keyword evidence="12" id="KW-1185">Reference proteome</keyword>
<dbReference type="InterPro" id="IPR050482">
    <property type="entry name" value="Sensor_HK_TwoCompSys"/>
</dbReference>
<dbReference type="Proteomes" id="UP000240505">
    <property type="component" value="Chromosome"/>
</dbReference>
<dbReference type="CDD" id="cd16917">
    <property type="entry name" value="HATPase_UhpB-NarQ-NarX-like"/>
    <property type="match status" value="1"/>
</dbReference>
<organism evidence="11 12">
    <name type="scientific">Pseudoduganella armeniaca</name>
    <dbReference type="NCBI Taxonomy" id="2072590"/>
    <lineage>
        <taxon>Bacteria</taxon>
        <taxon>Pseudomonadati</taxon>
        <taxon>Pseudomonadota</taxon>
        <taxon>Betaproteobacteria</taxon>
        <taxon>Burkholderiales</taxon>
        <taxon>Oxalobacteraceae</taxon>
        <taxon>Telluria group</taxon>
        <taxon>Pseudoduganella</taxon>
    </lineage>
</organism>
<keyword evidence="4" id="KW-0808">Transferase</keyword>
<evidence type="ECO:0000256" key="9">
    <source>
        <dbReference type="PROSITE-ProRule" id="PRU00169"/>
    </source>
</evidence>
<dbReference type="PANTHER" id="PTHR24421:SF10">
    <property type="entry name" value="NITRATE_NITRITE SENSOR PROTEIN NARQ"/>
    <property type="match status" value="1"/>
</dbReference>
<dbReference type="EMBL" id="CP028324">
    <property type="protein sequence ID" value="AVR98627.1"/>
    <property type="molecule type" value="Genomic_DNA"/>
</dbReference>
<dbReference type="OrthoDB" id="9792869at2"/>
<dbReference type="SUPFAM" id="SSF55874">
    <property type="entry name" value="ATPase domain of HSP90 chaperone/DNA topoisomerase II/histidine kinase"/>
    <property type="match status" value="1"/>
</dbReference>
<feature type="domain" description="Response regulatory" evidence="10">
    <location>
        <begin position="28"/>
        <end position="143"/>
    </location>
</feature>
<dbReference type="GO" id="GO:0016020">
    <property type="term" value="C:membrane"/>
    <property type="evidence" value="ECO:0007669"/>
    <property type="project" value="InterPro"/>
</dbReference>
<evidence type="ECO:0000256" key="8">
    <source>
        <dbReference type="ARBA" id="ARBA00023012"/>
    </source>
</evidence>
<comment type="catalytic activity">
    <reaction evidence="1">
        <text>ATP + protein L-histidine = ADP + protein N-phospho-L-histidine.</text>
        <dbReference type="EC" id="2.7.13.3"/>
    </reaction>
</comment>
<dbReference type="Pfam" id="PF00072">
    <property type="entry name" value="Response_reg"/>
    <property type="match status" value="1"/>
</dbReference>
<dbReference type="Pfam" id="PF02518">
    <property type="entry name" value="HATPase_c"/>
    <property type="match status" value="1"/>
</dbReference>
<accession>A0A2R4CG38</accession>
<keyword evidence="5" id="KW-0547">Nucleotide-binding</keyword>
<name>A0A2R4CG38_9BURK</name>
<gene>
    <name evidence="11" type="ORF">C9I28_25585</name>
</gene>
<evidence type="ECO:0000256" key="6">
    <source>
        <dbReference type="ARBA" id="ARBA00022777"/>
    </source>
</evidence>
<dbReference type="PROSITE" id="PS50110">
    <property type="entry name" value="RESPONSE_REGULATORY"/>
    <property type="match status" value="1"/>
</dbReference>
<keyword evidence="8" id="KW-0902">Two-component regulatory system</keyword>
<dbReference type="InterPro" id="IPR001789">
    <property type="entry name" value="Sig_transdc_resp-reg_receiver"/>
</dbReference>
<dbReference type="GO" id="GO:0046983">
    <property type="term" value="F:protein dimerization activity"/>
    <property type="evidence" value="ECO:0007669"/>
    <property type="project" value="InterPro"/>
</dbReference>
<dbReference type="CDD" id="cd00156">
    <property type="entry name" value="REC"/>
    <property type="match status" value="1"/>
</dbReference>
<keyword evidence="6" id="KW-0418">Kinase</keyword>
<evidence type="ECO:0000256" key="4">
    <source>
        <dbReference type="ARBA" id="ARBA00022679"/>
    </source>
</evidence>